<accession>A0ABP0JL54</accession>
<dbReference type="Proteomes" id="UP001642484">
    <property type="component" value="Unassembled WGS sequence"/>
</dbReference>
<proteinExistence type="predicted"/>
<dbReference type="Gene3D" id="3.40.50.300">
    <property type="entry name" value="P-loop containing nucleotide triphosphate hydrolases"/>
    <property type="match status" value="1"/>
</dbReference>
<gene>
    <name evidence="3" type="ORF">CCMP2556_LOCUS11993</name>
</gene>
<keyword evidence="4" id="KW-1185">Reference proteome</keyword>
<dbReference type="InterPro" id="IPR027417">
    <property type="entry name" value="P-loop_NTPase"/>
</dbReference>
<evidence type="ECO:0000313" key="4">
    <source>
        <dbReference type="Proteomes" id="UP001642484"/>
    </source>
</evidence>
<feature type="region of interest" description="Disordered" evidence="1">
    <location>
        <begin position="829"/>
        <end position="858"/>
    </location>
</feature>
<comment type="caution">
    <text evidence="3">The sequence shown here is derived from an EMBL/GenBank/DDBJ whole genome shotgun (WGS) entry which is preliminary data.</text>
</comment>
<organism evidence="3 4">
    <name type="scientific">Durusdinium trenchii</name>
    <dbReference type="NCBI Taxonomy" id="1381693"/>
    <lineage>
        <taxon>Eukaryota</taxon>
        <taxon>Sar</taxon>
        <taxon>Alveolata</taxon>
        <taxon>Dinophyceae</taxon>
        <taxon>Suessiales</taxon>
        <taxon>Symbiodiniaceae</taxon>
        <taxon>Durusdinium</taxon>
    </lineage>
</organism>
<dbReference type="InterPro" id="IPR045063">
    <property type="entry name" value="Dynamin_N"/>
</dbReference>
<evidence type="ECO:0000313" key="3">
    <source>
        <dbReference type="EMBL" id="CAK9015163.1"/>
    </source>
</evidence>
<reference evidence="3 4" key="1">
    <citation type="submission" date="2024-02" db="EMBL/GenBank/DDBJ databases">
        <authorList>
            <person name="Chen Y."/>
            <person name="Shah S."/>
            <person name="Dougan E. K."/>
            <person name="Thang M."/>
            <person name="Chan C."/>
        </authorList>
    </citation>
    <scope>NUCLEOTIDE SEQUENCE [LARGE SCALE GENOMIC DNA]</scope>
</reference>
<sequence>MSAGSNKLFEFTREVNHFCELQPESELAKIKVVPSYILVGDQSSGKTSLLSRLARLPLGYTANKTGTRRPVEYNLIHDDSKSEPDIEVNSRKVNEADFLSVMIKENGTEGFNDSAVSVKILWKNIPESVIVADMPGMKDGDNAPENMILKRLKSPNVIPVVILEPKDFDSKHFAFDLLKKAGRSYADIIAVVNKCDEKMAQMGQWSNQSDWTDFWDTARKKGFKKICITGWPCSSSDRNSQDLAKQKNVLGQSCDAEDRLIADWKSRVEVTSEAAECIGLDKFRQLHRLGELCDRSLPHIRCQKKEIGDRVEELKTKNATRWRTSLVGWRPSLLSLCTAQWKKSKESLKVVLSQLMHEWAYEVLELVDGDVDVHKFNNSSKTAEEDLHELFNQGKQQFEQLPSHNLHRDYTKHFLKGCFFRISLPTEGTDPKMEIDNWIGLVSQSIFAPNEKLVGKAAFERTLDIAFTTSLCRTFQHALTEFDADFINTVCSKYSQDTGNKVIQQFVKRVLLPGSLHPMVDVVSLLVLKHLQTCFTRSDKPYSEETRCLKELKPEEYFNASANHYAVLLVQEFNRDLHERLEEHGALLQGRCRNGESNFALDNNCSGHTLPGDAFYADLAAENFCSAASHFLKMGMQVLGKAGVKSQQAVYFYELLLASAAQKNSQMNEKDMFPLGVEAKSVDKVRKLRSLPIPANKTIAITMDVKFQQQTSTKTEQPGIMSTLRNGDKSSQAGAEDKKLVGMELQDMRSDEGLLDEKEPCGPFVQVALNDFKENKWLLSKSCKCGEPKPVVTFEEDELKQANISDRFITVDVLVRQCGVSVTSWSIGNPQAHEAGHRNPETSVDSASLDASDAEADGEETLEQEVEEGVVSSEILKTAASLVNDMASAFKPLPGSRDGGPRDFRKLLVEASCELVEQVISFREILEKRLEKLKLTAKKYLGHKMSTGDAAESVLDELCKGSKKQLKKLEKLDGILEKALRLHREFKNPDPDSDSD</sequence>
<feature type="region of interest" description="Disordered" evidence="1">
    <location>
        <begin position="711"/>
        <end position="734"/>
    </location>
</feature>
<evidence type="ECO:0000256" key="1">
    <source>
        <dbReference type="SAM" id="MobiDB-lite"/>
    </source>
</evidence>
<dbReference type="EMBL" id="CAXAMN010005736">
    <property type="protein sequence ID" value="CAK9015163.1"/>
    <property type="molecule type" value="Genomic_DNA"/>
</dbReference>
<name>A0ABP0JL54_9DINO</name>
<dbReference type="SUPFAM" id="SSF52540">
    <property type="entry name" value="P-loop containing nucleoside triphosphate hydrolases"/>
    <property type="match status" value="1"/>
</dbReference>
<evidence type="ECO:0000259" key="2">
    <source>
        <dbReference type="Pfam" id="PF00350"/>
    </source>
</evidence>
<feature type="domain" description="Dynamin N-terminal" evidence="2">
    <location>
        <begin position="38"/>
        <end position="174"/>
    </location>
</feature>
<feature type="compositionally biased region" description="Polar residues" evidence="1">
    <location>
        <begin position="723"/>
        <end position="733"/>
    </location>
</feature>
<protein>
    <recommendedName>
        <fullName evidence="2">Dynamin N-terminal domain-containing protein</fullName>
    </recommendedName>
</protein>
<dbReference type="Pfam" id="PF00350">
    <property type="entry name" value="Dynamin_N"/>
    <property type="match status" value="1"/>
</dbReference>